<feature type="compositionally biased region" description="Basic and acidic residues" evidence="2">
    <location>
        <begin position="1"/>
        <end position="17"/>
    </location>
</feature>
<protein>
    <submittedName>
        <fullName evidence="3">Calcium-binding protein</fullName>
    </submittedName>
</protein>
<comment type="caution">
    <text evidence="3">The sequence shown here is derived from an EMBL/GenBank/DDBJ whole genome shotgun (WGS) entry which is preliminary data.</text>
</comment>
<keyword evidence="4" id="KW-1185">Reference proteome</keyword>
<keyword evidence="1" id="KW-0106">Calcium</keyword>
<dbReference type="InterPro" id="IPR001343">
    <property type="entry name" value="Hemolysn_Ca-bd"/>
</dbReference>
<dbReference type="InterPro" id="IPR011049">
    <property type="entry name" value="Serralysin-like_metalloprot_C"/>
</dbReference>
<dbReference type="Proteomes" id="UP001589814">
    <property type="component" value="Unassembled WGS sequence"/>
</dbReference>
<dbReference type="EMBL" id="JBHLVX010000055">
    <property type="protein sequence ID" value="MFC0269194.1"/>
    <property type="molecule type" value="Genomic_DNA"/>
</dbReference>
<feature type="region of interest" description="Disordered" evidence="2">
    <location>
        <begin position="1"/>
        <end position="24"/>
    </location>
</feature>
<evidence type="ECO:0000256" key="1">
    <source>
        <dbReference type="ARBA" id="ARBA00022837"/>
    </source>
</evidence>
<accession>A0ABV6G6A1</accession>
<evidence type="ECO:0000313" key="4">
    <source>
        <dbReference type="Proteomes" id="UP001589814"/>
    </source>
</evidence>
<dbReference type="Pfam" id="PF00353">
    <property type="entry name" value="HemolysinCabind"/>
    <property type="match status" value="1"/>
</dbReference>
<organism evidence="3 4">
    <name type="scientific">Kushneria aurantia</name>
    <dbReference type="NCBI Taxonomy" id="504092"/>
    <lineage>
        <taxon>Bacteria</taxon>
        <taxon>Pseudomonadati</taxon>
        <taxon>Pseudomonadota</taxon>
        <taxon>Gammaproteobacteria</taxon>
        <taxon>Oceanospirillales</taxon>
        <taxon>Halomonadaceae</taxon>
        <taxon>Kushneria</taxon>
    </lineage>
</organism>
<dbReference type="InterPro" id="IPR018511">
    <property type="entry name" value="Hemolysin-typ_Ca-bd_CS"/>
</dbReference>
<name>A0ABV6G6A1_9GAMM</name>
<dbReference type="PRINTS" id="PR00313">
    <property type="entry name" value="CABNDNGRPT"/>
</dbReference>
<dbReference type="RefSeq" id="WP_380059736.1">
    <property type="nucleotide sequence ID" value="NZ_JBHLVX010000055.1"/>
</dbReference>
<feature type="region of interest" description="Disordered" evidence="2">
    <location>
        <begin position="184"/>
        <end position="228"/>
    </location>
</feature>
<sequence>ARMEFWRNGEKVGETSRLEGTSNGSTTATLMSAPGGFDEVRFYAVDNGSGAAEGPNANSDFSVESIRFLQDNPGGVVIASATGRVSAVAGDGVQGYTLQGIEGYQTQDLEGEGLRAVDSNGQALFDIRLTPSNGTWDFVQYQDMAEGSNINFTIGATDSDGDSASITQQIAIGAQQESAVAQSQAEDDGSAMAVSAASDNTIRGDAGDNTLRGSSGDDSLHGEAGNDTLIGGAGNDTLFGGIGADTFAWELGDQGGSDSPARDTVRDFNASGEDEGDKLDISSLLGNRDDDEDLSQYITATEEDGNTVLHVSSSGGLSGADNADQTIVMEGRSFDSFGGSQSGEDVIKHLLNNDQLKIDQ</sequence>
<gene>
    <name evidence="3" type="ORF">ACFFHW_14580</name>
</gene>
<dbReference type="PROSITE" id="PS00330">
    <property type="entry name" value="HEMOLYSIN_CALCIUM"/>
    <property type="match status" value="2"/>
</dbReference>
<dbReference type="Gene3D" id="2.150.10.10">
    <property type="entry name" value="Serralysin-like metalloprotease, C-terminal"/>
    <property type="match status" value="1"/>
</dbReference>
<feature type="non-terminal residue" evidence="3">
    <location>
        <position position="1"/>
    </location>
</feature>
<feature type="region of interest" description="Disordered" evidence="2">
    <location>
        <begin position="250"/>
        <end position="279"/>
    </location>
</feature>
<evidence type="ECO:0000313" key="3">
    <source>
        <dbReference type="EMBL" id="MFC0269194.1"/>
    </source>
</evidence>
<evidence type="ECO:0000256" key="2">
    <source>
        <dbReference type="SAM" id="MobiDB-lite"/>
    </source>
</evidence>
<dbReference type="SUPFAM" id="SSF51120">
    <property type="entry name" value="beta-Roll"/>
    <property type="match status" value="1"/>
</dbReference>
<proteinExistence type="predicted"/>
<reference evidence="3 4" key="1">
    <citation type="submission" date="2024-09" db="EMBL/GenBank/DDBJ databases">
        <authorList>
            <person name="Sun Q."/>
            <person name="Mori K."/>
        </authorList>
    </citation>
    <scope>NUCLEOTIDE SEQUENCE [LARGE SCALE GENOMIC DNA]</scope>
    <source>
        <strain evidence="3 4">CCM 7415</strain>
    </source>
</reference>
<dbReference type="InterPro" id="IPR019960">
    <property type="entry name" value="T1SS_VCA0849"/>
</dbReference>
<dbReference type="NCBIfam" id="TIGR03661">
    <property type="entry name" value="T1SS_VCA0849"/>
    <property type="match status" value="1"/>
</dbReference>